<protein>
    <submittedName>
        <fullName evidence="2">General stress protein</fullName>
    </submittedName>
</protein>
<dbReference type="PANTHER" id="PTHR34818:SF1">
    <property type="entry name" value="PROTEIN BLI-3"/>
    <property type="match status" value="1"/>
</dbReference>
<dbReference type="InterPro" id="IPR038725">
    <property type="entry name" value="YdaG_split_barrel_FMN-bd"/>
</dbReference>
<gene>
    <name evidence="2" type="ORF">D3P09_24725</name>
</gene>
<reference evidence="2 3" key="1">
    <citation type="submission" date="2018-09" db="EMBL/GenBank/DDBJ databases">
        <title>Paenibacillus aracenensis nov. sp. isolated from a cave in southern Spain.</title>
        <authorList>
            <person name="Jurado V."/>
            <person name="Gutierrez-Patricio S."/>
            <person name="Gonzalez-Pimentel J.L."/>
            <person name="Miller A.Z."/>
            <person name="Laiz L."/>
            <person name="Saiz-Jimenez C."/>
        </authorList>
    </citation>
    <scope>NUCLEOTIDE SEQUENCE [LARGE SCALE GENOMIC DNA]</scope>
    <source>
        <strain evidence="2 3">JCM 19203</strain>
    </source>
</reference>
<dbReference type="PANTHER" id="PTHR34818">
    <property type="entry name" value="PROTEIN BLI-3"/>
    <property type="match status" value="1"/>
</dbReference>
<organism evidence="2 3">
    <name type="scientific">Paenibacillus pinisoli</name>
    <dbReference type="NCBI Taxonomy" id="1276110"/>
    <lineage>
        <taxon>Bacteria</taxon>
        <taxon>Bacillati</taxon>
        <taxon>Bacillota</taxon>
        <taxon>Bacilli</taxon>
        <taxon>Bacillales</taxon>
        <taxon>Paenibacillaceae</taxon>
        <taxon>Paenibacillus</taxon>
    </lineage>
</organism>
<dbReference type="EMBL" id="QXQB01000007">
    <property type="protein sequence ID" value="RJX37195.1"/>
    <property type="molecule type" value="Genomic_DNA"/>
</dbReference>
<evidence type="ECO:0000313" key="3">
    <source>
        <dbReference type="Proteomes" id="UP000267798"/>
    </source>
</evidence>
<dbReference type="Pfam" id="PF16242">
    <property type="entry name" value="Pyrid_ox_like"/>
    <property type="match status" value="1"/>
</dbReference>
<comment type="caution">
    <text evidence="2">The sequence shown here is derived from an EMBL/GenBank/DDBJ whole genome shotgun (WGS) entry which is preliminary data.</text>
</comment>
<dbReference type="InterPro" id="IPR052917">
    <property type="entry name" value="Stress-Dev_Protein"/>
</dbReference>
<proteinExistence type="predicted"/>
<evidence type="ECO:0000259" key="1">
    <source>
        <dbReference type="Pfam" id="PF16242"/>
    </source>
</evidence>
<name>A0A3A6PAV2_9BACL</name>
<dbReference type="AlphaFoldDB" id="A0A3A6PAV2"/>
<dbReference type="RefSeq" id="WP_120114192.1">
    <property type="nucleotide sequence ID" value="NZ_QXQB01000007.1"/>
</dbReference>
<dbReference type="InterPro" id="IPR012349">
    <property type="entry name" value="Split_barrel_FMN-bd"/>
</dbReference>
<keyword evidence="3" id="KW-1185">Reference proteome</keyword>
<dbReference type="Gene3D" id="2.30.110.10">
    <property type="entry name" value="Electron Transport, Fmn-binding Protein, Chain A"/>
    <property type="match status" value="1"/>
</dbReference>
<dbReference type="Proteomes" id="UP000267798">
    <property type="component" value="Unassembled WGS sequence"/>
</dbReference>
<accession>A0A3A6PAV2</accession>
<feature type="domain" description="General stress protein FMN-binding split barrel" evidence="1">
    <location>
        <begin position="11"/>
        <end position="149"/>
    </location>
</feature>
<evidence type="ECO:0000313" key="2">
    <source>
        <dbReference type="EMBL" id="RJX37195.1"/>
    </source>
</evidence>
<dbReference type="SUPFAM" id="SSF50475">
    <property type="entry name" value="FMN-binding split barrel"/>
    <property type="match status" value="1"/>
</dbReference>
<sequence>MKESISEREQAIQKVRELIKGIDVAMLTTISGEDGLVSRPMKTQEIEFDGDLWFVTMKDTAKFQEIRISPSVNVSYAGQSYVSIRGKAEFVEDLEKKKEYWNKAYEKLLHASYDDPNVVLIKVHAETAEYWESGSIIKSAKLLLHQLTGAGGDSKLNETVQLN</sequence>
<dbReference type="OrthoDB" id="9795235at2"/>